<dbReference type="InterPro" id="IPR036768">
    <property type="entry name" value="PolIII_chi_sf"/>
</dbReference>
<reference evidence="1" key="1">
    <citation type="submission" date="2022-10" db="EMBL/GenBank/DDBJ databases">
        <title>Hoeflea sp. J2-29, isolated from marine algae.</title>
        <authorList>
            <person name="Kristyanto S."/>
            <person name="Kim J.M."/>
            <person name="Jeon C.O."/>
        </authorList>
    </citation>
    <scope>NUCLEOTIDE SEQUENCE</scope>
    <source>
        <strain evidence="1">J2-29</strain>
    </source>
</reference>
<name>A0ABT3YF81_9HYPH</name>
<keyword evidence="1" id="KW-0548">Nucleotidyltransferase</keyword>
<comment type="caution">
    <text evidence="1">The sequence shown here is derived from an EMBL/GenBank/DDBJ whole genome shotgun (WGS) entry which is preliminary data.</text>
</comment>
<dbReference type="Gene3D" id="3.40.50.10110">
    <property type="entry name" value="DNA polymerase III subunit chi"/>
    <property type="match status" value="1"/>
</dbReference>
<dbReference type="PANTHER" id="PTHR38767">
    <property type="entry name" value="DNA POLYMERASE III SUBUNIT CHI"/>
    <property type="match status" value="1"/>
</dbReference>
<keyword evidence="2" id="KW-1185">Reference proteome</keyword>
<keyword evidence="1" id="KW-0808">Transferase</keyword>
<evidence type="ECO:0000313" key="2">
    <source>
        <dbReference type="Proteomes" id="UP001081283"/>
    </source>
</evidence>
<evidence type="ECO:0000313" key="1">
    <source>
        <dbReference type="EMBL" id="MCY0094503.1"/>
    </source>
</evidence>
<dbReference type="Proteomes" id="UP001081283">
    <property type="component" value="Unassembled WGS sequence"/>
</dbReference>
<sequence length="168" mass="18811">MAEVLFYHLTESRLEDALPPLLEKSLERGWRVSVHLGSEERRAALDAHLWTFREDSFLPHGGEEGEHAARQPVLLTLAAEAANAATVRFVADGAGVPALDGVERLVMMFDGHDQAQLDTARAQWKSLKADGHALTYWQQTADRRWEKKRSADYSFEPGETRCCLNPGL</sequence>
<dbReference type="RefSeq" id="WP_267612450.1">
    <property type="nucleotide sequence ID" value="NZ_JAOVZQ010000001.1"/>
</dbReference>
<dbReference type="EC" id="2.7.7.7" evidence="1"/>
<dbReference type="Pfam" id="PF04364">
    <property type="entry name" value="DNA_pol3_chi"/>
    <property type="match status" value="1"/>
</dbReference>
<organism evidence="1 2">
    <name type="scientific">Hoeflea ulvae</name>
    <dbReference type="NCBI Taxonomy" id="2983764"/>
    <lineage>
        <taxon>Bacteria</taxon>
        <taxon>Pseudomonadati</taxon>
        <taxon>Pseudomonadota</taxon>
        <taxon>Alphaproteobacteria</taxon>
        <taxon>Hyphomicrobiales</taxon>
        <taxon>Rhizobiaceae</taxon>
        <taxon>Hoeflea</taxon>
    </lineage>
</organism>
<dbReference type="PANTHER" id="PTHR38767:SF1">
    <property type="entry name" value="DNA POLYMERASE III SUBUNIT CHI"/>
    <property type="match status" value="1"/>
</dbReference>
<dbReference type="SUPFAM" id="SSF102400">
    <property type="entry name" value="DNA polymerase III chi subunit"/>
    <property type="match status" value="1"/>
</dbReference>
<dbReference type="NCBIfam" id="NF004347">
    <property type="entry name" value="PRK05728.1-4"/>
    <property type="match status" value="1"/>
</dbReference>
<accession>A0ABT3YF81</accession>
<proteinExistence type="predicted"/>
<dbReference type="GO" id="GO:0003887">
    <property type="term" value="F:DNA-directed DNA polymerase activity"/>
    <property type="evidence" value="ECO:0007669"/>
    <property type="project" value="UniProtKB-EC"/>
</dbReference>
<protein>
    <submittedName>
        <fullName evidence="1">DNA polymerase III subunit chi</fullName>
        <ecNumber evidence="1">2.7.7.7</ecNumber>
    </submittedName>
</protein>
<gene>
    <name evidence="1" type="ORF">OEG82_10765</name>
</gene>
<dbReference type="InterPro" id="IPR007459">
    <property type="entry name" value="DNA_pol3_chi"/>
</dbReference>
<dbReference type="EMBL" id="JAOVZQ010000001">
    <property type="protein sequence ID" value="MCY0094503.1"/>
    <property type="molecule type" value="Genomic_DNA"/>
</dbReference>